<keyword evidence="3" id="KW-1185">Reference proteome</keyword>
<gene>
    <name evidence="2" type="ORF">SAY86_027083</name>
</gene>
<dbReference type="EMBL" id="JAXQNO010000021">
    <property type="protein sequence ID" value="KAK4768933.1"/>
    <property type="molecule type" value="Genomic_DNA"/>
</dbReference>
<reference evidence="2 3" key="1">
    <citation type="journal article" date="2023" name="Hortic Res">
        <title>Pangenome of water caltrop reveals structural variations and asymmetric subgenome divergence after allopolyploidization.</title>
        <authorList>
            <person name="Zhang X."/>
            <person name="Chen Y."/>
            <person name="Wang L."/>
            <person name="Yuan Y."/>
            <person name="Fang M."/>
            <person name="Shi L."/>
            <person name="Lu R."/>
            <person name="Comes H.P."/>
            <person name="Ma Y."/>
            <person name="Chen Y."/>
            <person name="Huang G."/>
            <person name="Zhou Y."/>
            <person name="Zheng Z."/>
            <person name="Qiu Y."/>
        </authorList>
    </citation>
    <scope>NUCLEOTIDE SEQUENCE [LARGE SCALE GENOMIC DNA]</scope>
    <source>
        <strain evidence="2">F231</strain>
    </source>
</reference>
<organism evidence="2 3">
    <name type="scientific">Trapa natans</name>
    <name type="common">Water chestnut</name>
    <dbReference type="NCBI Taxonomy" id="22666"/>
    <lineage>
        <taxon>Eukaryota</taxon>
        <taxon>Viridiplantae</taxon>
        <taxon>Streptophyta</taxon>
        <taxon>Embryophyta</taxon>
        <taxon>Tracheophyta</taxon>
        <taxon>Spermatophyta</taxon>
        <taxon>Magnoliopsida</taxon>
        <taxon>eudicotyledons</taxon>
        <taxon>Gunneridae</taxon>
        <taxon>Pentapetalae</taxon>
        <taxon>rosids</taxon>
        <taxon>malvids</taxon>
        <taxon>Myrtales</taxon>
        <taxon>Lythraceae</taxon>
        <taxon>Trapa</taxon>
    </lineage>
</organism>
<dbReference type="PANTHER" id="PTHR47555:SF2">
    <property type="entry name" value="N-ACETYLGLUCOSAMINYL TRANSFERASE COMPONENT FAMILY PROTEIN _ GPI1 FAMILY PROTEIN"/>
    <property type="match status" value="1"/>
</dbReference>
<accession>A0AAN7QK53</accession>
<proteinExistence type="predicted"/>
<evidence type="ECO:0000313" key="3">
    <source>
        <dbReference type="Proteomes" id="UP001346149"/>
    </source>
</evidence>
<keyword evidence="1" id="KW-1133">Transmembrane helix</keyword>
<dbReference type="PANTHER" id="PTHR47555">
    <property type="entry name" value="N-ACETYLGLUCOSAMINYL TRANSFERASE COMPONENT FAMILY PROTEIN / GPI1 FAMILY PROTEIN"/>
    <property type="match status" value="1"/>
</dbReference>
<dbReference type="GO" id="GO:0006506">
    <property type="term" value="P:GPI anchor biosynthetic process"/>
    <property type="evidence" value="ECO:0007669"/>
    <property type="project" value="InterPro"/>
</dbReference>
<keyword evidence="1" id="KW-0812">Transmembrane</keyword>
<evidence type="ECO:0000313" key="2">
    <source>
        <dbReference type="EMBL" id="KAK4768933.1"/>
    </source>
</evidence>
<comment type="caution">
    <text evidence="2">The sequence shown here is derived from an EMBL/GenBank/DDBJ whole genome shotgun (WGS) entry which is preliminary data.</text>
</comment>
<keyword evidence="1" id="KW-0472">Membrane</keyword>
<name>A0AAN7QK53_TRANT</name>
<dbReference type="GO" id="GO:0016020">
    <property type="term" value="C:membrane"/>
    <property type="evidence" value="ECO:0007669"/>
    <property type="project" value="InterPro"/>
</dbReference>
<dbReference type="AlphaFoldDB" id="A0AAN7QK53"/>
<evidence type="ECO:0000256" key="1">
    <source>
        <dbReference type="SAM" id="Phobius"/>
    </source>
</evidence>
<sequence>MIRKSHRKSLIDSIILIFCSHILVWKTRKRTAVLRHSMGSSLAVDILLGNLIGLALLYNVKSTCSWIKDYGSDVSNWLRTGCVWLMGVPAGFKLNTKVAAVLGTISLNVTQTLDTHLPAMIPSPSNYDPMDGHSSQGVLATMSHICVLSCMSSPYRHSSTSFRIT</sequence>
<dbReference type="Pfam" id="PF05024">
    <property type="entry name" value="Gpi1"/>
    <property type="match status" value="1"/>
</dbReference>
<protein>
    <submittedName>
        <fullName evidence="2">Uncharacterized protein</fullName>
    </submittedName>
</protein>
<dbReference type="Proteomes" id="UP001346149">
    <property type="component" value="Unassembled WGS sequence"/>
</dbReference>
<feature type="transmembrane region" description="Helical" evidence="1">
    <location>
        <begin position="37"/>
        <end position="58"/>
    </location>
</feature>
<dbReference type="InterPro" id="IPR007720">
    <property type="entry name" value="PigQ/GPI1"/>
</dbReference>